<comment type="subcellular location">
    <subcellularLocation>
        <location evidence="1">Golgi apparatus membrane</location>
        <topology evidence="1">Peripheral membrane protein</topology>
    </subcellularLocation>
</comment>
<dbReference type="GO" id="GO:0015031">
    <property type="term" value="P:protein transport"/>
    <property type="evidence" value="ECO:0007669"/>
    <property type="project" value="UniProtKB-KW"/>
</dbReference>
<reference evidence="10" key="1">
    <citation type="submission" date="2021-01" db="EMBL/GenBank/DDBJ databases">
        <authorList>
            <person name="Corre E."/>
            <person name="Pelletier E."/>
            <person name="Niang G."/>
            <person name="Scheremetjew M."/>
            <person name="Finn R."/>
            <person name="Kale V."/>
            <person name="Holt S."/>
            <person name="Cochrane G."/>
            <person name="Meng A."/>
            <person name="Brown T."/>
            <person name="Cohen L."/>
        </authorList>
    </citation>
    <scope>NUCLEOTIDE SEQUENCE</scope>
    <source>
        <strain evidence="10">CCMP2078</strain>
    </source>
</reference>
<dbReference type="PANTHER" id="PTHR31658:SF0">
    <property type="entry name" value="CONSERVED OLIGOMERIC GOLGI COMPLEX SUBUNIT 1"/>
    <property type="match status" value="1"/>
</dbReference>
<dbReference type="AlphaFoldDB" id="A0A7R9YE28"/>
<evidence type="ECO:0000256" key="4">
    <source>
        <dbReference type="ARBA" id="ARBA00022448"/>
    </source>
</evidence>
<evidence type="ECO:0000256" key="3">
    <source>
        <dbReference type="ARBA" id="ARBA00020978"/>
    </source>
</evidence>
<dbReference type="SUPFAM" id="SSF47473">
    <property type="entry name" value="EF-hand"/>
    <property type="match status" value="1"/>
</dbReference>
<keyword evidence="4" id="KW-0813">Transport</keyword>
<evidence type="ECO:0000256" key="2">
    <source>
        <dbReference type="ARBA" id="ARBA00006653"/>
    </source>
</evidence>
<dbReference type="PROSITE" id="PS50222">
    <property type="entry name" value="EF_HAND_2"/>
    <property type="match status" value="1"/>
</dbReference>
<evidence type="ECO:0000256" key="7">
    <source>
        <dbReference type="ARBA" id="ARBA00023136"/>
    </source>
</evidence>
<evidence type="ECO:0000256" key="5">
    <source>
        <dbReference type="ARBA" id="ARBA00022927"/>
    </source>
</evidence>
<dbReference type="InterPro" id="IPR002048">
    <property type="entry name" value="EF_hand_dom"/>
</dbReference>
<dbReference type="Pfam" id="PF08700">
    <property type="entry name" value="VPS51_Exo84_N"/>
    <property type="match status" value="1"/>
</dbReference>
<name>A0A7R9YE28_9STRA</name>
<organism evidence="10">
    <name type="scientific">Pinguiococcus pyrenoidosus</name>
    <dbReference type="NCBI Taxonomy" id="172671"/>
    <lineage>
        <taxon>Eukaryota</taxon>
        <taxon>Sar</taxon>
        <taxon>Stramenopiles</taxon>
        <taxon>Ochrophyta</taxon>
        <taxon>Pinguiophyceae</taxon>
        <taxon>Pinguiochrysidales</taxon>
        <taxon>Pinguiochrysidaceae</taxon>
        <taxon>Pinguiococcus</taxon>
    </lineage>
</organism>
<sequence length="1064" mass="115776">MAESGEVAFRLPKPQALELAERAVQEAEDMLVNQGIKAIEDLVGGMNSGMKTKQTELQLMVGSRYHELIESADHIVTMRDNVVHVARSLQDVGDEVSSICERIQERHQKSLSALLDATESVDSVSSTLPPLQTTLTILGLPAVSKLDELEQRGDALVWDLMDKKRFVAAAYLVAAQSSGHPLRSVVAMEAQACLLEASGGSAAASASESHEDGGDGTEWDMRVREDVQDASESLAAMVLLARADGSPVSFVEMYLEIRRGHVQQLLHDILPAESPAVEEVAEQRFQQDVDVLVRALEVIQASVLVVHGLCGGLVRDDAAVDPHTLLTSLQELLDGSSNDFSAQVKQLAARFGNVSPEHRKHVVRSLTTWLAEMCRLMFETSKDFMLSLTSSSTPTSLLAQLQSQLRSVLNRGPRAEQRWNEACSAVVDETLLQELLEPGDFRAASIRSPHHRSKTGRVDLWSAIFGSTVTQIIGTLTTKAVDVYVDRIVDALDDLRGACLAAADSKTPVFSAGQTAQLTGAFQDRSERLIEQLRRKCQDITQPGSESAKKKVEQFPEHLVDLLCTKLVCIMHWFRAFSTPQCGGGGGGVGGGDAQRLPSCVTLALARALYGFVYENDKLRGILRPDVAPQKKRGGRPRRNRASPQQLRASFDIADTDGDSYINTAECMDALEAVCPASVDINSLRGYINDDRIDGRRISFNDFALLCASILDGDLESSSGGSRWDAHVVPEMTELLVLHLQKCSEDVLERPFAALKTAYGKAKVMAQVVDDQGWRRHYQNWQCIKVKSGNAEVDEPDADDGYEEQLWFPCTATFPLVRLLLTFTRLHHMATPLSDNLQLGLGSRRDAEPSFSSYLNGAFGTTLRHQLSVVAKEVKSALRGGRTCESFLLQMTLDWSVAEACLEHFQAAQAEREGELARLSPSQVREKCVDAIDPINWQLYEATMKMLSAESLASLAKLVGLSGTQPAAAPSARQSQRFRASKVDAVGLVGSDQEADSSSGLQHALATAGRVKRLGVLAIPMRTGPARRAGSFEASSKQAMDGGNDSKSAFANAFSAFFGQTKAS</sequence>
<dbReference type="GO" id="GO:0000139">
    <property type="term" value="C:Golgi membrane"/>
    <property type="evidence" value="ECO:0007669"/>
    <property type="project" value="UniProtKB-SubCell"/>
</dbReference>
<feature type="domain" description="EF-hand" evidence="9">
    <location>
        <begin position="642"/>
        <end position="677"/>
    </location>
</feature>
<protein>
    <recommendedName>
        <fullName evidence="3">Conserved oligomeric Golgi complex subunit 1</fullName>
    </recommendedName>
</protein>
<dbReference type="GO" id="GO:0006891">
    <property type="term" value="P:intra-Golgi vesicle-mediated transport"/>
    <property type="evidence" value="ECO:0007669"/>
    <property type="project" value="InterPro"/>
</dbReference>
<proteinExistence type="inferred from homology"/>
<dbReference type="InterPro" id="IPR011992">
    <property type="entry name" value="EF-hand-dom_pair"/>
</dbReference>
<feature type="compositionally biased region" description="Basic residues" evidence="8">
    <location>
        <begin position="630"/>
        <end position="641"/>
    </location>
</feature>
<keyword evidence="5" id="KW-0653">Protein transport</keyword>
<dbReference type="GO" id="GO:0005509">
    <property type="term" value="F:calcium ion binding"/>
    <property type="evidence" value="ECO:0007669"/>
    <property type="project" value="InterPro"/>
</dbReference>
<evidence type="ECO:0000256" key="6">
    <source>
        <dbReference type="ARBA" id="ARBA00023034"/>
    </source>
</evidence>
<dbReference type="InterPro" id="IPR033370">
    <property type="entry name" value="COG1"/>
</dbReference>
<evidence type="ECO:0000256" key="8">
    <source>
        <dbReference type="SAM" id="MobiDB-lite"/>
    </source>
</evidence>
<evidence type="ECO:0000256" key="1">
    <source>
        <dbReference type="ARBA" id="ARBA00004395"/>
    </source>
</evidence>
<dbReference type="EMBL" id="HBEA01015462">
    <property type="protein sequence ID" value="CAD8262286.1"/>
    <property type="molecule type" value="Transcribed_RNA"/>
</dbReference>
<evidence type="ECO:0000259" key="9">
    <source>
        <dbReference type="PROSITE" id="PS50222"/>
    </source>
</evidence>
<feature type="region of interest" description="Disordered" evidence="8">
    <location>
        <begin position="626"/>
        <end position="645"/>
    </location>
</feature>
<dbReference type="PANTHER" id="PTHR31658">
    <property type="entry name" value="CONSERVED OLIGOMERIC GOLGI COMPLEX SUBUNIT 1"/>
    <property type="match status" value="1"/>
</dbReference>
<keyword evidence="6" id="KW-0333">Golgi apparatus</keyword>
<accession>A0A7R9YE28</accession>
<evidence type="ECO:0000313" key="10">
    <source>
        <dbReference type="EMBL" id="CAD8262286.1"/>
    </source>
</evidence>
<keyword evidence="7" id="KW-0472">Membrane</keyword>
<dbReference type="GO" id="GO:0017119">
    <property type="term" value="C:Golgi transport complex"/>
    <property type="evidence" value="ECO:0007669"/>
    <property type="project" value="InterPro"/>
</dbReference>
<comment type="similarity">
    <text evidence="2">Belongs to the COG1 family.</text>
</comment>
<dbReference type="Gene3D" id="1.10.238.10">
    <property type="entry name" value="EF-hand"/>
    <property type="match status" value="1"/>
</dbReference>
<gene>
    <name evidence="10" type="ORF">PPYR1160_LOCUS11788</name>
</gene>